<feature type="domain" description="THAP-type" evidence="6">
    <location>
        <begin position="1"/>
        <end position="92"/>
    </location>
</feature>
<keyword evidence="3" id="KW-0862">Zinc</keyword>
<dbReference type="Pfam" id="PF21787">
    <property type="entry name" value="TNP-like_RNaseH_N"/>
    <property type="match status" value="1"/>
</dbReference>
<proteinExistence type="predicted"/>
<evidence type="ECO:0000313" key="7">
    <source>
        <dbReference type="EMBL" id="KAF0761572.1"/>
    </source>
</evidence>
<dbReference type="InterPro" id="IPR048366">
    <property type="entry name" value="TNP-like_GBD"/>
</dbReference>
<dbReference type="InterPro" id="IPR038441">
    <property type="entry name" value="THAP_Znf_sf"/>
</dbReference>
<sequence>MVYSKCLCCGSLSKNNTDLSFHSFPKNSLRDQWLKSLGLANASKWDKLCSKHFDQKYYLDGYAKKSWYEMLYSRHDCNIHLKILIPMMPTIFSLFVLFKENTNIYEAPMTEYQHDSSNQSIDLHGFPVLSACCGFSNYIRVNDTLTPQYQSKRFGDFTEEDFSTPRRELRNFGCVQSTIKHLRQKNRCLVQTNKRLLHKVETLNDALKELNDKYLLSDYAINNLKQSYSEELKQLSGTLQYYSPQAYDYFREKLKNHLPHQHTLKRWYTAVINGQPGFTKESLDSIANNVKKQLVYCNLVIDEMSIRKYIEMNSQRNIYGFVNLGMAIDMDGDEIQEAKNALVFLAVGINGYWKLPIGYFLIDGLNGQERVNLLQKAIELLSDTGVKINSITFDGTSSELVPKVLQNSKGQPIRWNYFDMLYQLECEKGLRAGTKITIRHIKYTDEKMNPGFKNVDATVEFVTYMNNAFDILNSRLKFPIKPYNKPISEEKITQYKEFTNEFSSYVQGLSFVVEHKNDQPITTNILQSNRKTGFLG</sequence>
<dbReference type="Pfam" id="PF12017">
    <property type="entry name" value="Tnp_P_element"/>
    <property type="match status" value="1"/>
</dbReference>
<dbReference type="InterPro" id="IPR048365">
    <property type="entry name" value="TNP-like_RNaseH_N"/>
</dbReference>
<dbReference type="Pfam" id="PF21788">
    <property type="entry name" value="TNP-like_GBD"/>
    <property type="match status" value="2"/>
</dbReference>
<evidence type="ECO:0000256" key="2">
    <source>
        <dbReference type="ARBA" id="ARBA00022771"/>
    </source>
</evidence>
<dbReference type="EMBL" id="VUJU01002353">
    <property type="protein sequence ID" value="KAF0761572.1"/>
    <property type="molecule type" value="Genomic_DNA"/>
</dbReference>
<accession>A0A6G0YUT0</accession>
<dbReference type="InterPro" id="IPR006612">
    <property type="entry name" value="THAP_Znf"/>
</dbReference>
<organism evidence="7 8">
    <name type="scientific">Aphis craccivora</name>
    <name type="common">Cowpea aphid</name>
    <dbReference type="NCBI Taxonomy" id="307492"/>
    <lineage>
        <taxon>Eukaryota</taxon>
        <taxon>Metazoa</taxon>
        <taxon>Ecdysozoa</taxon>
        <taxon>Arthropoda</taxon>
        <taxon>Hexapoda</taxon>
        <taxon>Insecta</taxon>
        <taxon>Pterygota</taxon>
        <taxon>Neoptera</taxon>
        <taxon>Paraneoptera</taxon>
        <taxon>Hemiptera</taxon>
        <taxon>Sternorrhyncha</taxon>
        <taxon>Aphidomorpha</taxon>
        <taxon>Aphidoidea</taxon>
        <taxon>Aphididae</taxon>
        <taxon>Aphidini</taxon>
        <taxon>Aphis</taxon>
        <taxon>Aphis</taxon>
    </lineage>
</organism>
<dbReference type="PROSITE" id="PS50950">
    <property type="entry name" value="ZF_THAP"/>
    <property type="match status" value="1"/>
</dbReference>
<dbReference type="Pfam" id="PF05485">
    <property type="entry name" value="THAP"/>
    <property type="match status" value="1"/>
</dbReference>
<dbReference type="InterPro" id="IPR021896">
    <property type="entry name" value="THAP9-like_HTH"/>
</dbReference>
<comment type="caution">
    <text evidence="7">The sequence shown here is derived from an EMBL/GenBank/DDBJ whole genome shotgun (WGS) entry which is preliminary data.</text>
</comment>
<keyword evidence="4 5" id="KW-0238">DNA-binding</keyword>
<gene>
    <name evidence="7" type="ORF">FWK35_00020458</name>
</gene>
<evidence type="ECO:0000313" key="8">
    <source>
        <dbReference type="Proteomes" id="UP000478052"/>
    </source>
</evidence>
<evidence type="ECO:0000256" key="1">
    <source>
        <dbReference type="ARBA" id="ARBA00022723"/>
    </source>
</evidence>
<evidence type="ECO:0000256" key="4">
    <source>
        <dbReference type="ARBA" id="ARBA00023125"/>
    </source>
</evidence>
<keyword evidence="2 5" id="KW-0863">Zinc-finger</keyword>
<dbReference type="GO" id="GO:0003677">
    <property type="term" value="F:DNA binding"/>
    <property type="evidence" value="ECO:0007669"/>
    <property type="project" value="UniProtKB-UniRule"/>
</dbReference>
<dbReference type="AlphaFoldDB" id="A0A6G0YUT0"/>
<dbReference type="OrthoDB" id="7312725at2759"/>
<keyword evidence="8" id="KW-1185">Reference proteome</keyword>
<dbReference type="SUPFAM" id="SSF57716">
    <property type="entry name" value="Glucocorticoid receptor-like (DNA-binding domain)"/>
    <property type="match status" value="1"/>
</dbReference>
<evidence type="ECO:0000256" key="5">
    <source>
        <dbReference type="PROSITE-ProRule" id="PRU00309"/>
    </source>
</evidence>
<name>A0A6G0YUT0_APHCR</name>
<dbReference type="Proteomes" id="UP000478052">
    <property type="component" value="Unassembled WGS sequence"/>
</dbReference>
<protein>
    <submittedName>
        <fullName evidence="7">THAP-type domain-containing protein</fullName>
    </submittedName>
</protein>
<reference evidence="7 8" key="1">
    <citation type="submission" date="2019-08" db="EMBL/GenBank/DDBJ databases">
        <title>Whole genome of Aphis craccivora.</title>
        <authorList>
            <person name="Voronova N.V."/>
            <person name="Shulinski R.S."/>
            <person name="Bandarenka Y.V."/>
            <person name="Zhorov D.G."/>
            <person name="Warner D."/>
        </authorList>
    </citation>
    <scope>NUCLEOTIDE SEQUENCE [LARGE SCALE GENOMIC DNA]</scope>
    <source>
        <strain evidence="7">180601</strain>
        <tissue evidence="7">Whole Body</tissue>
    </source>
</reference>
<keyword evidence="1" id="KW-0479">Metal-binding</keyword>
<evidence type="ECO:0000259" key="6">
    <source>
        <dbReference type="PROSITE" id="PS50950"/>
    </source>
</evidence>
<evidence type="ECO:0000256" key="3">
    <source>
        <dbReference type="ARBA" id="ARBA00022833"/>
    </source>
</evidence>
<dbReference type="Gene3D" id="6.20.210.20">
    <property type="entry name" value="THAP domain"/>
    <property type="match status" value="1"/>
</dbReference>
<dbReference type="GO" id="GO:0008270">
    <property type="term" value="F:zinc ion binding"/>
    <property type="evidence" value="ECO:0007669"/>
    <property type="project" value="UniProtKB-KW"/>
</dbReference>